<dbReference type="AlphaFoldDB" id="A0ABD1W823"/>
<dbReference type="InterPro" id="IPR000308">
    <property type="entry name" value="14-3-3"/>
</dbReference>
<dbReference type="Gene3D" id="1.20.190.20">
    <property type="entry name" value="14-3-3 domain"/>
    <property type="match status" value="1"/>
</dbReference>
<evidence type="ECO:0000259" key="2">
    <source>
        <dbReference type="Pfam" id="PF00244"/>
    </source>
</evidence>
<evidence type="ECO:0000256" key="1">
    <source>
        <dbReference type="ARBA" id="ARBA00006141"/>
    </source>
</evidence>
<dbReference type="InterPro" id="IPR036815">
    <property type="entry name" value="14-3-3_dom_sf"/>
</dbReference>
<feature type="domain" description="14-3-3" evidence="2">
    <location>
        <begin position="12"/>
        <end position="71"/>
    </location>
</feature>
<proteinExistence type="inferred from homology"/>
<sequence>MRGKRIHGQVGRAKRYEEMVEFMEKVEKIVHMEKLRMEERNVLFVTYEIIIEGRRATWRIISSILEPQLHSLIQRHHNYFNATQFVHLSHGNQFDNVVRVSIGSRDYFDIFFFNPHVSFATIKVQLDERLFDIFLAKDGSQWKVQEYPSNVVALWKVEALLDMLLHPSKYLNEVYSRFLEAEDMEEEIEQSEEEDLN</sequence>
<dbReference type="Proteomes" id="UP001604277">
    <property type="component" value="Unassembled WGS sequence"/>
</dbReference>
<gene>
    <name evidence="3" type="ORF">Fot_15051</name>
</gene>
<dbReference type="EMBL" id="JBFOLJ010000004">
    <property type="protein sequence ID" value="KAL2545818.1"/>
    <property type="molecule type" value="Genomic_DNA"/>
</dbReference>
<accession>A0ABD1W823</accession>
<comment type="caution">
    <text evidence="3">The sequence shown here is derived from an EMBL/GenBank/DDBJ whole genome shotgun (WGS) entry which is preliminary data.</text>
</comment>
<dbReference type="PANTHER" id="PTHR18860">
    <property type="entry name" value="14-3-3 PROTEIN"/>
    <property type="match status" value="1"/>
</dbReference>
<organism evidence="3 4">
    <name type="scientific">Forsythia ovata</name>
    <dbReference type="NCBI Taxonomy" id="205694"/>
    <lineage>
        <taxon>Eukaryota</taxon>
        <taxon>Viridiplantae</taxon>
        <taxon>Streptophyta</taxon>
        <taxon>Embryophyta</taxon>
        <taxon>Tracheophyta</taxon>
        <taxon>Spermatophyta</taxon>
        <taxon>Magnoliopsida</taxon>
        <taxon>eudicotyledons</taxon>
        <taxon>Gunneridae</taxon>
        <taxon>Pentapetalae</taxon>
        <taxon>asterids</taxon>
        <taxon>lamiids</taxon>
        <taxon>Lamiales</taxon>
        <taxon>Oleaceae</taxon>
        <taxon>Forsythieae</taxon>
        <taxon>Forsythia</taxon>
    </lineage>
</organism>
<dbReference type="Pfam" id="PF00244">
    <property type="entry name" value="14-3-3"/>
    <property type="match status" value="1"/>
</dbReference>
<evidence type="ECO:0000313" key="3">
    <source>
        <dbReference type="EMBL" id="KAL2545818.1"/>
    </source>
</evidence>
<dbReference type="InterPro" id="IPR023410">
    <property type="entry name" value="14-3-3_domain"/>
</dbReference>
<keyword evidence="4" id="KW-1185">Reference proteome</keyword>
<dbReference type="SUPFAM" id="SSF48445">
    <property type="entry name" value="14-3-3 protein"/>
    <property type="match status" value="1"/>
</dbReference>
<reference evidence="4" key="1">
    <citation type="submission" date="2024-07" db="EMBL/GenBank/DDBJ databases">
        <title>Two chromosome-level genome assemblies of Korean endemic species Abeliophyllum distichum and Forsythia ovata (Oleaceae).</title>
        <authorList>
            <person name="Jang H."/>
        </authorList>
    </citation>
    <scope>NUCLEOTIDE SEQUENCE [LARGE SCALE GENOMIC DNA]</scope>
</reference>
<comment type="similarity">
    <text evidence="1">Belongs to the 14-3-3 family.</text>
</comment>
<evidence type="ECO:0000313" key="4">
    <source>
        <dbReference type="Proteomes" id="UP001604277"/>
    </source>
</evidence>
<protein>
    <submittedName>
        <fullName evidence="3">14-3-3-like protein GF14 nu</fullName>
    </submittedName>
</protein>
<name>A0ABD1W823_9LAMI</name>